<evidence type="ECO:0000313" key="3">
    <source>
        <dbReference type="EMBL" id="CAD7256003.1"/>
    </source>
</evidence>
<organism evidence="3">
    <name type="scientific">Timema shepardi</name>
    <name type="common">Walking stick</name>
    <dbReference type="NCBI Taxonomy" id="629360"/>
    <lineage>
        <taxon>Eukaryota</taxon>
        <taxon>Metazoa</taxon>
        <taxon>Ecdysozoa</taxon>
        <taxon>Arthropoda</taxon>
        <taxon>Hexapoda</taxon>
        <taxon>Insecta</taxon>
        <taxon>Pterygota</taxon>
        <taxon>Neoptera</taxon>
        <taxon>Polyneoptera</taxon>
        <taxon>Phasmatodea</taxon>
        <taxon>Timematodea</taxon>
        <taxon>Timematoidea</taxon>
        <taxon>Timematidae</taxon>
        <taxon>Timema</taxon>
    </lineage>
</organism>
<dbReference type="SUPFAM" id="SSF103196">
    <property type="entry name" value="Roadblock/LC7 domain"/>
    <property type="match status" value="1"/>
</dbReference>
<dbReference type="AlphaFoldDB" id="A0A7R9FUZ8"/>
<dbReference type="SMART" id="SM00960">
    <property type="entry name" value="Robl_LC7"/>
    <property type="match status" value="1"/>
</dbReference>
<comment type="similarity">
    <text evidence="1">Belongs to the GAMAD family.</text>
</comment>
<dbReference type="FunFam" id="3.30.450.30:FF:000009">
    <property type="entry name" value="Dynein light chain roadblock"/>
    <property type="match status" value="1"/>
</dbReference>
<dbReference type="InterPro" id="IPR004942">
    <property type="entry name" value="Roadblock/LAMTOR2_dom"/>
</dbReference>
<evidence type="ECO:0000259" key="2">
    <source>
        <dbReference type="SMART" id="SM00960"/>
    </source>
</evidence>
<evidence type="ECO:0000256" key="1">
    <source>
        <dbReference type="ARBA" id="ARBA00007191"/>
    </source>
</evidence>
<protein>
    <recommendedName>
        <fullName evidence="2">Roadblock/LAMTOR2 domain-containing protein</fullName>
    </recommendedName>
</protein>
<sequence length="569" mass="63456">MNYLPAKFSSVCVPYDDYPVVQSSFNKTSALANYATETAWSMMGLTIERVMFLLAGEGELGIGGLVAWSIIYFHKVIIREVALRVSHSSLMSSDRMKPRSGDWASNIIAKRVFHKRDKTETKQKLLSSSTLLQLEFHKERHFRAFKSPANFRECVVSSKVSQVDQLTSLGDTLSLCLTFRRQRGHQVKSSIFAAPVQSWVVLIEKPPPVHPTEIRTSISPSSAVELNTTSVLANYATEAVHPTRIKLWSPIFGSLVQYESSALDHVDTGTVDKHLRLKAKRSRRLPDKTWVAGEQLQAVSNIVASCGVNIASEIEETMKRIQSHKGVVGTIVVNNEGIAIKTTMDNTTTTQYSGLISQLSDRARSVVRDLDPTNDLTFLRIRSKKHEIMVAPDLTLSSGSNSNPGQDLMDPSPIITCCLAPIEQHCCLWGQTPRERPTISALAALGEGEVMLVMFWKKRQLVDDGSFEDGFTLKPLSLSRASIKPSLWDGGREGERRGVASQPTKVSFRINKSRWIMENIDGTSYRTVDALADETIIIKQLPVKRCEKTVWLVAFRIHGYQDHEKTALV</sequence>
<name>A0A7R9FUZ8_TIMSH</name>
<dbReference type="Gene3D" id="3.30.450.30">
    <property type="entry name" value="Dynein light chain 2a, cytoplasmic"/>
    <property type="match status" value="1"/>
</dbReference>
<gene>
    <name evidence="3" type="ORF">TSIB3V08_LOCUS294</name>
</gene>
<accession>A0A7R9FUZ8</accession>
<reference evidence="3" key="1">
    <citation type="submission" date="2020-11" db="EMBL/GenBank/DDBJ databases">
        <authorList>
            <person name="Tran Van P."/>
        </authorList>
    </citation>
    <scope>NUCLEOTIDE SEQUENCE</scope>
</reference>
<proteinExistence type="inferred from homology"/>
<feature type="domain" description="Roadblock/LAMTOR2" evidence="2">
    <location>
        <begin position="314"/>
        <end position="398"/>
    </location>
</feature>
<dbReference type="EMBL" id="OC000067">
    <property type="protein sequence ID" value="CAD7256003.1"/>
    <property type="molecule type" value="Genomic_DNA"/>
</dbReference>
<dbReference type="PANTHER" id="PTHR10779">
    <property type="entry name" value="DYNEIN LIGHT CHAIN ROADBLOCK"/>
    <property type="match status" value="1"/>
</dbReference>
<dbReference type="Pfam" id="PF03259">
    <property type="entry name" value="Robl_LC7"/>
    <property type="match status" value="1"/>
</dbReference>